<dbReference type="PANTHER" id="PTHR17490:SF16">
    <property type="entry name" value="THREONYLCARBAMOYL-AMP SYNTHASE"/>
    <property type="match status" value="1"/>
</dbReference>
<dbReference type="InterPro" id="IPR017945">
    <property type="entry name" value="DHBP_synth_RibB-like_a/b_dom"/>
</dbReference>
<dbReference type="NCBIfam" id="TIGR00057">
    <property type="entry name" value="L-threonylcarbamoyladenylate synthase"/>
    <property type="match status" value="1"/>
</dbReference>
<dbReference type="InterPro" id="IPR006070">
    <property type="entry name" value="Sua5-like_dom"/>
</dbReference>
<evidence type="ECO:0000256" key="8">
    <source>
        <dbReference type="ARBA" id="ARBA00022741"/>
    </source>
</evidence>
<evidence type="ECO:0000256" key="4">
    <source>
        <dbReference type="ARBA" id="ARBA00022490"/>
    </source>
</evidence>
<dbReference type="EMBL" id="BAAAMN010000013">
    <property type="protein sequence ID" value="GAA2030340.1"/>
    <property type="molecule type" value="Genomic_DNA"/>
</dbReference>
<evidence type="ECO:0000256" key="5">
    <source>
        <dbReference type="ARBA" id="ARBA00022679"/>
    </source>
</evidence>
<dbReference type="Gene3D" id="3.90.870.10">
    <property type="entry name" value="DHBP synthase"/>
    <property type="match status" value="1"/>
</dbReference>
<comment type="catalytic activity">
    <reaction evidence="11">
        <text>L-threonine + hydrogencarbonate + ATP = L-threonylcarbamoyladenylate + diphosphate + H2O</text>
        <dbReference type="Rhea" id="RHEA:36407"/>
        <dbReference type="ChEBI" id="CHEBI:15377"/>
        <dbReference type="ChEBI" id="CHEBI:17544"/>
        <dbReference type="ChEBI" id="CHEBI:30616"/>
        <dbReference type="ChEBI" id="CHEBI:33019"/>
        <dbReference type="ChEBI" id="CHEBI:57926"/>
        <dbReference type="ChEBI" id="CHEBI:73682"/>
        <dbReference type="EC" id="2.7.7.87"/>
    </reaction>
</comment>
<evidence type="ECO:0000256" key="10">
    <source>
        <dbReference type="ARBA" id="ARBA00029774"/>
    </source>
</evidence>
<keyword evidence="9" id="KW-0067">ATP-binding</keyword>
<dbReference type="EC" id="2.7.7.87" evidence="3"/>
<keyword evidence="4" id="KW-0963">Cytoplasm</keyword>
<evidence type="ECO:0000313" key="15">
    <source>
        <dbReference type="Proteomes" id="UP001501461"/>
    </source>
</evidence>
<dbReference type="PANTHER" id="PTHR17490">
    <property type="entry name" value="SUA5"/>
    <property type="match status" value="1"/>
</dbReference>
<dbReference type="PROSITE" id="PS51163">
    <property type="entry name" value="YRDC"/>
    <property type="match status" value="1"/>
</dbReference>
<name>A0ABN2U8Z3_9MICC</name>
<sequence>MTNVTQLFDAQQPEQEAAATSAAVEAIGRRELIVLPTDTVYGIGADAFSPQAVAVLLAAKGRSRQSPPPVLIGNRQVLDALAVDIPATARELAQHFWPGALTLVLDAQPSLAWDLGETRGTVALRLPDDALAQQILGQTGPLAVSSANRHGQPAATTIDEAQESLGEAVAVYINAGRRDDQQASTIVDCTVTPHRVLRAGAISTEQLRSVVADVLDIDDPAPAADDHETPTSEDTQSL</sequence>
<evidence type="ECO:0000256" key="6">
    <source>
        <dbReference type="ARBA" id="ARBA00022694"/>
    </source>
</evidence>
<evidence type="ECO:0000256" key="12">
    <source>
        <dbReference type="SAM" id="MobiDB-lite"/>
    </source>
</evidence>
<keyword evidence="5" id="KW-0808">Transferase</keyword>
<dbReference type="InterPro" id="IPR050156">
    <property type="entry name" value="TC-AMP_synthase_SUA5"/>
</dbReference>
<evidence type="ECO:0000256" key="3">
    <source>
        <dbReference type="ARBA" id="ARBA00012584"/>
    </source>
</evidence>
<keyword evidence="7" id="KW-0548">Nucleotidyltransferase</keyword>
<gene>
    <name evidence="14" type="ORF">GCM10009720_07990</name>
</gene>
<evidence type="ECO:0000313" key="14">
    <source>
        <dbReference type="EMBL" id="GAA2030340.1"/>
    </source>
</evidence>
<evidence type="ECO:0000256" key="7">
    <source>
        <dbReference type="ARBA" id="ARBA00022695"/>
    </source>
</evidence>
<organism evidence="14 15">
    <name type="scientific">Yaniella flava</name>
    <dbReference type="NCBI Taxonomy" id="287930"/>
    <lineage>
        <taxon>Bacteria</taxon>
        <taxon>Bacillati</taxon>
        <taxon>Actinomycetota</taxon>
        <taxon>Actinomycetes</taxon>
        <taxon>Micrococcales</taxon>
        <taxon>Micrococcaceae</taxon>
        <taxon>Yaniella</taxon>
    </lineage>
</organism>
<evidence type="ECO:0000256" key="2">
    <source>
        <dbReference type="ARBA" id="ARBA00007663"/>
    </source>
</evidence>
<protein>
    <recommendedName>
        <fullName evidence="10">L-threonylcarbamoyladenylate synthase</fullName>
        <ecNumber evidence="3">2.7.7.87</ecNumber>
    </recommendedName>
    <alternativeName>
        <fullName evidence="10">L-threonylcarbamoyladenylate synthase</fullName>
    </alternativeName>
</protein>
<evidence type="ECO:0000256" key="11">
    <source>
        <dbReference type="ARBA" id="ARBA00048366"/>
    </source>
</evidence>
<comment type="subcellular location">
    <subcellularLocation>
        <location evidence="1">Cytoplasm</location>
    </subcellularLocation>
</comment>
<dbReference type="Pfam" id="PF01300">
    <property type="entry name" value="Sua5_yciO_yrdC"/>
    <property type="match status" value="1"/>
</dbReference>
<comment type="caution">
    <text evidence="14">The sequence shown here is derived from an EMBL/GenBank/DDBJ whole genome shotgun (WGS) entry which is preliminary data.</text>
</comment>
<feature type="region of interest" description="Disordered" evidence="12">
    <location>
        <begin position="219"/>
        <end position="238"/>
    </location>
</feature>
<proteinExistence type="inferred from homology"/>
<keyword evidence="8" id="KW-0547">Nucleotide-binding</keyword>
<keyword evidence="6" id="KW-0819">tRNA processing</keyword>
<dbReference type="Proteomes" id="UP001501461">
    <property type="component" value="Unassembled WGS sequence"/>
</dbReference>
<comment type="similarity">
    <text evidence="2">Belongs to the SUA5 family.</text>
</comment>
<feature type="domain" description="YrdC-like" evidence="13">
    <location>
        <begin position="17"/>
        <end position="202"/>
    </location>
</feature>
<evidence type="ECO:0000256" key="1">
    <source>
        <dbReference type="ARBA" id="ARBA00004496"/>
    </source>
</evidence>
<dbReference type="SUPFAM" id="SSF55821">
    <property type="entry name" value="YrdC/RibB"/>
    <property type="match status" value="1"/>
</dbReference>
<evidence type="ECO:0000256" key="9">
    <source>
        <dbReference type="ARBA" id="ARBA00022840"/>
    </source>
</evidence>
<keyword evidence="15" id="KW-1185">Reference proteome</keyword>
<reference evidence="14 15" key="1">
    <citation type="journal article" date="2019" name="Int. J. Syst. Evol. Microbiol.">
        <title>The Global Catalogue of Microorganisms (GCM) 10K type strain sequencing project: providing services to taxonomists for standard genome sequencing and annotation.</title>
        <authorList>
            <consortium name="The Broad Institute Genomics Platform"/>
            <consortium name="The Broad Institute Genome Sequencing Center for Infectious Disease"/>
            <person name="Wu L."/>
            <person name="Ma J."/>
        </authorList>
    </citation>
    <scope>NUCLEOTIDE SEQUENCE [LARGE SCALE GENOMIC DNA]</scope>
    <source>
        <strain evidence="14 15">JCM 13595</strain>
    </source>
</reference>
<dbReference type="RefSeq" id="WP_343956302.1">
    <property type="nucleotide sequence ID" value="NZ_BAAAMN010000013.1"/>
</dbReference>
<accession>A0ABN2U8Z3</accession>
<evidence type="ECO:0000259" key="13">
    <source>
        <dbReference type="PROSITE" id="PS51163"/>
    </source>
</evidence>